<reference evidence="2 3" key="1">
    <citation type="submission" date="2024-04" db="EMBL/GenBank/DDBJ databases">
        <title>Draft genome sequence of Thalassolituus maritimus NBRC 116585.</title>
        <authorList>
            <person name="Miyakawa T."/>
            <person name="Kusuya Y."/>
            <person name="Miura T."/>
        </authorList>
    </citation>
    <scope>NUCLEOTIDE SEQUENCE [LARGE SCALE GENOMIC DNA]</scope>
    <source>
        <strain evidence="2 3">5NW40-0001</strain>
    </source>
</reference>
<feature type="signal peptide" evidence="1">
    <location>
        <begin position="1"/>
        <end position="24"/>
    </location>
</feature>
<evidence type="ECO:0000256" key="1">
    <source>
        <dbReference type="SAM" id="SignalP"/>
    </source>
</evidence>
<evidence type="ECO:0008006" key="4">
    <source>
        <dbReference type="Google" id="ProtNLM"/>
    </source>
</evidence>
<dbReference type="EMBL" id="BAABWH010000003">
    <property type="protein sequence ID" value="GAA6145112.1"/>
    <property type="molecule type" value="Genomic_DNA"/>
</dbReference>
<keyword evidence="1" id="KW-0732">Signal</keyword>
<accession>A0ABP9ZY98</accession>
<dbReference type="Pfam" id="PF19582">
    <property type="entry name" value="AdeT1_2"/>
    <property type="match status" value="1"/>
</dbReference>
<dbReference type="RefSeq" id="WP_353294055.1">
    <property type="nucleotide sequence ID" value="NZ_BAABWH010000003.1"/>
</dbReference>
<dbReference type="Gene3D" id="3.40.190.170">
    <property type="entry name" value="Bacterial extracellular solute-binding protein, family 7"/>
    <property type="match status" value="1"/>
</dbReference>
<dbReference type="InterPro" id="IPR038404">
    <property type="entry name" value="TRAP_DctP_sf"/>
</dbReference>
<sequence length="376" mass="41522">MNARTLIATLFGLLFLSSAVVSHAADDLESRRNAKLEATVMNPNLPLEKRIRALKKLQADEMVNGRILRTFCVWDPLGKTGPISSTVEDQKLRSLHYGMDLTVITYQDESELIEALRSGEKCDAALIRGIAAMEFNRFAGTIESVGGLQTRQQVQLLMQVIANPRMAPRLQDENYTVLGLATMGESYRFSSDGKNRSLASFSGKAIATESLDPGMAALAQGIGARSVSGDMMGNVQSYADREVAGMMSPIIAYLVMGSGQISGDVAIMETPVAQSTIQLIGRTDKFPHGLAQILREDFLFKFENYARRVDNELALVPSSFWAKDTPQDIAKLEAESLKARLKLRDEGFYDPAMLRLQRKIRCKFEPSRSECANPQE</sequence>
<comment type="caution">
    <text evidence="2">The sequence shown here is derived from an EMBL/GenBank/DDBJ whole genome shotgun (WGS) entry which is preliminary data.</text>
</comment>
<gene>
    <name evidence="2" type="ORF">NBRC116585_12300</name>
</gene>
<organism evidence="2 3">
    <name type="scientific">Thalassolituus maritimus</name>
    <dbReference type="NCBI Taxonomy" id="484498"/>
    <lineage>
        <taxon>Bacteria</taxon>
        <taxon>Pseudomonadati</taxon>
        <taxon>Pseudomonadota</taxon>
        <taxon>Gammaproteobacteria</taxon>
        <taxon>Oceanospirillales</taxon>
        <taxon>Oceanospirillaceae</taxon>
        <taxon>Thalassolituus</taxon>
    </lineage>
</organism>
<name>A0ABP9ZY98_9GAMM</name>
<dbReference type="Proteomes" id="UP001481413">
    <property type="component" value="Unassembled WGS sequence"/>
</dbReference>
<feature type="chain" id="PRO_5046930297" description="TRAP-type C4-dicarboxylate transport system, substrate-binding protein" evidence="1">
    <location>
        <begin position="25"/>
        <end position="376"/>
    </location>
</feature>
<evidence type="ECO:0000313" key="3">
    <source>
        <dbReference type="Proteomes" id="UP001481413"/>
    </source>
</evidence>
<evidence type="ECO:0000313" key="2">
    <source>
        <dbReference type="EMBL" id="GAA6145112.1"/>
    </source>
</evidence>
<dbReference type="InterPro" id="IPR045758">
    <property type="entry name" value="AdeT1/2"/>
</dbReference>
<protein>
    <recommendedName>
        <fullName evidence="4">TRAP-type C4-dicarboxylate transport system, substrate-binding protein</fullName>
    </recommendedName>
</protein>
<keyword evidence="3" id="KW-1185">Reference proteome</keyword>
<proteinExistence type="predicted"/>